<evidence type="ECO:0000256" key="2">
    <source>
        <dbReference type="ARBA" id="ARBA00007186"/>
    </source>
</evidence>
<dbReference type="AlphaFoldDB" id="E1R4M1"/>
<dbReference type="STRING" id="573413.Spirs_2655"/>
<proteinExistence type="inferred from homology"/>
<dbReference type="PANTHER" id="PTHR43576:SF3">
    <property type="entry name" value="ALPHA-L-ARABINOFURANOSIDASE C"/>
    <property type="match status" value="1"/>
</dbReference>
<evidence type="ECO:0000256" key="4">
    <source>
        <dbReference type="ARBA" id="ARBA00012670"/>
    </source>
</evidence>
<dbReference type="GO" id="GO:0046556">
    <property type="term" value="F:alpha-L-arabinofuranosidase activity"/>
    <property type="evidence" value="ECO:0007669"/>
    <property type="project" value="UniProtKB-EC"/>
</dbReference>
<dbReference type="SUPFAM" id="SSF51445">
    <property type="entry name" value="(Trans)glycosidases"/>
    <property type="match status" value="1"/>
</dbReference>
<dbReference type="InterPro" id="IPR055235">
    <property type="entry name" value="ASD1_cat"/>
</dbReference>
<feature type="domain" description="Alpha-L-arabinofuranosidase C-terminal" evidence="8">
    <location>
        <begin position="293"/>
        <end position="493"/>
    </location>
</feature>
<comment type="catalytic activity">
    <reaction evidence="1">
        <text>Hydrolysis of terminal non-reducing alpha-L-arabinofuranoside residues in alpha-L-arabinosides.</text>
        <dbReference type="EC" id="3.2.1.55"/>
    </reaction>
</comment>
<dbReference type="Gene3D" id="3.20.20.80">
    <property type="entry name" value="Glycosidases"/>
    <property type="match status" value="1"/>
</dbReference>
<sequence>METLSGKIIVDTSFTLSEVDPRLFGSFIEHLGRAVYGGIYDPDHPTADAQGFRGDVIELVKKLDVPLIRYPGGNFVSGYRWEDGVGPKTERPSRLDLAWRSIEPNQIGTNEFMDWARKVGAEVNLAVNLGTRGIEAAQSLIEYCNHPSGTYWSDLRRSHGYPEPHNIKVWSLGNEMDGRWQIGHKTAHEYGRLASETGRVMKWVDPSIELVVCGSSNSRMPSYPDWEASVLMEAYDEVDYIALHNYYGNEDDNILEYMAQSEDMDHYIQTVIATCDFVQAKKRSKKQINIAFDEWNVWFHSNEADKKQEPWTIGPPILQDRYTLEDAVLIGELLITLLKHADRVKIACLAQLVNVIAPIMTEPGKGAWAQTIYYPFLHASRYGRGTVLRTPLEASSYESVTFGAVSYLTAIAVYNEQEGALTLFAVNRSPEKSMELSCDLRSFEGFMPADHIILDGPDPKAYNSADQQNVVPRRGTLPAWENGRCSVILSPLSWNVLRFSKVD</sequence>
<comment type="subunit">
    <text evidence="3">Homohexamer; trimer of dimers.</text>
</comment>
<keyword evidence="5 9" id="KW-0378">Hydrolase</keyword>
<dbReference type="Pfam" id="PF22848">
    <property type="entry name" value="ASD1_dom"/>
    <property type="match status" value="1"/>
</dbReference>
<keyword evidence="10" id="KW-1185">Reference proteome</keyword>
<dbReference type="CAZy" id="GH51">
    <property type="family name" value="Glycoside Hydrolase Family 51"/>
</dbReference>
<dbReference type="KEGG" id="ssm:Spirs_2655"/>
<dbReference type="HOGENOM" id="CLU_017810_1_1_12"/>
<comment type="similarity">
    <text evidence="2">Belongs to the glycosyl hydrolase 51 family.</text>
</comment>
<keyword evidence="7 9" id="KW-0326">Glycosidase</keyword>
<evidence type="ECO:0000256" key="1">
    <source>
        <dbReference type="ARBA" id="ARBA00001462"/>
    </source>
</evidence>
<dbReference type="PANTHER" id="PTHR43576">
    <property type="entry name" value="ALPHA-L-ARABINOFURANOSIDASE C-RELATED"/>
    <property type="match status" value="1"/>
</dbReference>
<reference evidence="9 10" key="1">
    <citation type="journal article" date="2010" name="Stand. Genomic Sci.">
        <title>Complete genome sequence of Spirochaeta smaragdinae type strain (SEBR 4228).</title>
        <authorList>
            <person name="Mavromatis K."/>
            <person name="Yasawong M."/>
            <person name="Chertkov O."/>
            <person name="Lapidus A."/>
            <person name="Lucas S."/>
            <person name="Nolan M."/>
            <person name="Del Rio T.G."/>
            <person name="Tice H."/>
            <person name="Cheng J.F."/>
            <person name="Pitluck S."/>
            <person name="Liolios K."/>
            <person name="Ivanova N."/>
            <person name="Tapia R."/>
            <person name="Han C."/>
            <person name="Bruce D."/>
            <person name="Goodwin L."/>
            <person name="Pati A."/>
            <person name="Chen A."/>
            <person name="Palaniappan K."/>
            <person name="Land M."/>
            <person name="Hauser L."/>
            <person name="Chang Y.J."/>
            <person name="Jeffries C.D."/>
            <person name="Detter J.C."/>
            <person name="Rohde M."/>
            <person name="Brambilla E."/>
            <person name="Spring S."/>
            <person name="Goker M."/>
            <person name="Sikorski J."/>
            <person name="Woyke T."/>
            <person name="Bristow J."/>
            <person name="Eisen J.A."/>
            <person name="Markowitz V."/>
            <person name="Hugenholtz P."/>
            <person name="Klenk H.P."/>
            <person name="Kyrpides N.C."/>
        </authorList>
    </citation>
    <scope>NUCLEOTIDE SEQUENCE [LARGE SCALE GENOMIC DNA]</scope>
    <source>
        <strain evidence="10">DSM 11293 / JCM 15392 / SEBR 4228</strain>
    </source>
</reference>
<dbReference type="Pfam" id="PF06964">
    <property type="entry name" value="Alpha-L-AF_C"/>
    <property type="match status" value="1"/>
</dbReference>
<evidence type="ECO:0000313" key="9">
    <source>
        <dbReference type="EMBL" id="ADK81762.1"/>
    </source>
</evidence>
<dbReference type="InterPro" id="IPR017853">
    <property type="entry name" value="GH"/>
</dbReference>
<evidence type="ECO:0000256" key="6">
    <source>
        <dbReference type="ARBA" id="ARBA00023277"/>
    </source>
</evidence>
<dbReference type="SMART" id="SM00813">
    <property type="entry name" value="Alpha-L-AF_C"/>
    <property type="match status" value="1"/>
</dbReference>
<dbReference type="eggNOG" id="COG3534">
    <property type="taxonomic scope" value="Bacteria"/>
</dbReference>
<dbReference type="EMBL" id="CP002116">
    <property type="protein sequence ID" value="ADK81762.1"/>
    <property type="molecule type" value="Genomic_DNA"/>
</dbReference>
<dbReference type="InterPro" id="IPR010720">
    <property type="entry name" value="Alpha-L-AF_C"/>
</dbReference>
<dbReference type="InterPro" id="IPR013780">
    <property type="entry name" value="Glyco_hydro_b"/>
</dbReference>
<dbReference type="SUPFAM" id="SSF51011">
    <property type="entry name" value="Glycosyl hydrolase domain"/>
    <property type="match status" value="1"/>
</dbReference>
<evidence type="ECO:0000256" key="3">
    <source>
        <dbReference type="ARBA" id="ARBA00011165"/>
    </source>
</evidence>
<evidence type="ECO:0000256" key="5">
    <source>
        <dbReference type="ARBA" id="ARBA00022801"/>
    </source>
</evidence>
<dbReference type="GO" id="GO:0000272">
    <property type="term" value="P:polysaccharide catabolic process"/>
    <property type="evidence" value="ECO:0007669"/>
    <property type="project" value="TreeGrafter"/>
</dbReference>
<keyword evidence="6" id="KW-0119">Carbohydrate metabolism</keyword>
<accession>E1R4M1</accession>
<dbReference type="GO" id="GO:0046373">
    <property type="term" value="P:L-arabinose metabolic process"/>
    <property type="evidence" value="ECO:0007669"/>
    <property type="project" value="InterPro"/>
</dbReference>
<dbReference type="RefSeq" id="WP_013255223.1">
    <property type="nucleotide sequence ID" value="NC_014364.1"/>
</dbReference>
<evidence type="ECO:0000259" key="8">
    <source>
        <dbReference type="SMART" id="SM00813"/>
    </source>
</evidence>
<dbReference type="Proteomes" id="UP000002318">
    <property type="component" value="Chromosome"/>
</dbReference>
<name>E1R4M1_SEDSS</name>
<protein>
    <recommendedName>
        <fullName evidence="4">non-reducing end alpha-L-arabinofuranosidase</fullName>
        <ecNumber evidence="4">3.2.1.55</ecNumber>
    </recommendedName>
</protein>
<dbReference type="EC" id="3.2.1.55" evidence="4"/>
<dbReference type="Gene3D" id="2.60.40.1180">
    <property type="entry name" value="Golgi alpha-mannosidase II"/>
    <property type="match status" value="1"/>
</dbReference>
<evidence type="ECO:0000256" key="7">
    <source>
        <dbReference type="ARBA" id="ARBA00023295"/>
    </source>
</evidence>
<evidence type="ECO:0000313" key="10">
    <source>
        <dbReference type="Proteomes" id="UP000002318"/>
    </source>
</evidence>
<organism evidence="9 10">
    <name type="scientific">Sediminispirochaeta smaragdinae (strain DSM 11293 / JCM 15392 / SEBR 4228)</name>
    <name type="common">Spirochaeta smaragdinae</name>
    <dbReference type="NCBI Taxonomy" id="573413"/>
    <lineage>
        <taxon>Bacteria</taxon>
        <taxon>Pseudomonadati</taxon>
        <taxon>Spirochaetota</taxon>
        <taxon>Spirochaetia</taxon>
        <taxon>Spirochaetales</taxon>
        <taxon>Spirochaetaceae</taxon>
        <taxon>Sediminispirochaeta</taxon>
    </lineage>
</organism>
<dbReference type="OrthoDB" id="9758333at2"/>
<gene>
    <name evidence="9" type="ordered locus">Spirs_2655</name>
</gene>